<protein>
    <submittedName>
        <fullName evidence="2">Uncharacterized protein</fullName>
    </submittedName>
</protein>
<evidence type="ECO:0000313" key="3">
    <source>
        <dbReference type="Proteomes" id="UP000310158"/>
    </source>
</evidence>
<feature type="non-terminal residue" evidence="2">
    <location>
        <position position="1"/>
    </location>
</feature>
<accession>A0A4S4L3N4</accession>
<comment type="caution">
    <text evidence="2">The sequence shown here is derived from an EMBL/GenBank/DDBJ whole genome shotgun (WGS) entry which is preliminary data.</text>
</comment>
<organism evidence="2 3">
    <name type="scientific">Bondarzewia mesenterica</name>
    <dbReference type="NCBI Taxonomy" id="1095465"/>
    <lineage>
        <taxon>Eukaryota</taxon>
        <taxon>Fungi</taxon>
        <taxon>Dikarya</taxon>
        <taxon>Basidiomycota</taxon>
        <taxon>Agaricomycotina</taxon>
        <taxon>Agaricomycetes</taxon>
        <taxon>Russulales</taxon>
        <taxon>Bondarzewiaceae</taxon>
        <taxon>Bondarzewia</taxon>
    </lineage>
</organism>
<dbReference type="AlphaFoldDB" id="A0A4S4L3N4"/>
<feature type="compositionally biased region" description="Low complexity" evidence="1">
    <location>
        <begin position="32"/>
        <end position="41"/>
    </location>
</feature>
<sequence>FASKSKINTEADDEEDSAVVLEELHPQDPDITTDNDTGGTTMKNITNADSGRKYIIIAKLIAHDKPITLDSISTSLLLFAEMIYKQIPKHNVKPVRDSLRAFTMVLCGLDDDIHTEKILNLLVDAATGTHPTTNTANIQNSISNALAAQETRFNKKFAELAAKLLSNILPPPLTVDKTHINDLGKHIEQLSSELAGGSSYRDALVTNSSNLSQGGPPP</sequence>
<reference evidence="2 3" key="1">
    <citation type="submission" date="2019-02" db="EMBL/GenBank/DDBJ databases">
        <title>Genome sequencing of the rare red list fungi Bondarzewia mesenterica.</title>
        <authorList>
            <person name="Buettner E."/>
            <person name="Kellner H."/>
        </authorList>
    </citation>
    <scope>NUCLEOTIDE SEQUENCE [LARGE SCALE GENOMIC DNA]</scope>
    <source>
        <strain evidence="2 3">DSM 108281</strain>
    </source>
</reference>
<keyword evidence="3" id="KW-1185">Reference proteome</keyword>
<feature type="region of interest" description="Disordered" evidence="1">
    <location>
        <begin position="24"/>
        <end position="43"/>
    </location>
</feature>
<evidence type="ECO:0000313" key="2">
    <source>
        <dbReference type="EMBL" id="THH05925.1"/>
    </source>
</evidence>
<evidence type="ECO:0000256" key="1">
    <source>
        <dbReference type="SAM" id="MobiDB-lite"/>
    </source>
</evidence>
<dbReference type="EMBL" id="SGPL01000941">
    <property type="protein sequence ID" value="THH05925.1"/>
    <property type="molecule type" value="Genomic_DNA"/>
</dbReference>
<gene>
    <name evidence="2" type="ORF">EW146_g9767</name>
</gene>
<dbReference type="Proteomes" id="UP000310158">
    <property type="component" value="Unassembled WGS sequence"/>
</dbReference>
<proteinExistence type="predicted"/>
<name>A0A4S4L3N4_9AGAM</name>